<evidence type="ECO:0000313" key="6">
    <source>
        <dbReference type="Proteomes" id="UP000634179"/>
    </source>
</evidence>
<dbReference type="EMBL" id="ABLOJW010000039">
    <property type="protein sequence ID" value="EKT4094922.1"/>
    <property type="molecule type" value="Genomic_DNA"/>
</dbReference>
<reference evidence="2" key="1">
    <citation type="submission" date="2018-09" db="EMBL/GenBank/DDBJ databases">
        <authorList>
            <person name="Groschel M."/>
            <person name="Kohl T."/>
            <person name="Conchillo-Sole O."/>
            <person name="Mamat U."/>
            <person name="Yero D."/>
            <person name="Niemann S."/>
            <person name="Daura X."/>
            <person name="Gibert I."/>
        </authorList>
    </citation>
    <scope>NUCLEOTIDE SEQUENCE</scope>
    <source>
        <strain evidence="2">OG156</strain>
    </source>
</reference>
<evidence type="ECO:0000313" key="4">
    <source>
        <dbReference type="EMBL" id="QNG78601.1"/>
    </source>
</evidence>
<dbReference type="EMBL" id="CP060025">
    <property type="protein sequence ID" value="QNG78601.1"/>
    <property type="molecule type" value="Genomic_DNA"/>
</dbReference>
<protein>
    <submittedName>
        <fullName evidence="3">Uncharacterized protein</fullName>
    </submittedName>
</protein>
<proteinExistence type="predicted"/>
<reference evidence="3" key="4">
    <citation type="submission" date="2020-11" db="EMBL/GenBank/DDBJ databases">
        <title>Enhanced detection system for hospital associated transmission using whole genome sequencing surveillance.</title>
        <authorList>
            <person name="Harrison L.H."/>
            <person name="Van Tyne D."/>
            <person name="Marsh J.W."/>
            <person name="Griffith M.P."/>
            <person name="Snyder D.J."/>
            <person name="Cooper V.S."/>
            <person name="Mustapha M."/>
        </authorList>
    </citation>
    <scope>NUCLEOTIDE SEQUENCE</scope>
    <source>
        <strain evidence="3">STEN00053</strain>
    </source>
</reference>
<dbReference type="Proteomes" id="UP000634179">
    <property type="component" value="Unassembled WGS sequence"/>
</dbReference>
<dbReference type="RefSeq" id="WP_008267208.1">
    <property type="nucleotide sequence ID" value="NZ_CP040433.1"/>
</dbReference>
<dbReference type="Proteomes" id="UP000822271">
    <property type="component" value="Unassembled WGS sequence"/>
</dbReference>
<accession>A0A2J0U201</accession>
<dbReference type="EMBL" id="JADUOV010000001">
    <property type="protein sequence ID" value="MBH1788797.1"/>
    <property type="molecule type" value="Genomic_DNA"/>
</dbReference>
<dbReference type="EMBL" id="RAUE01000017">
    <property type="protein sequence ID" value="MBA0311543.1"/>
    <property type="molecule type" value="Genomic_DNA"/>
</dbReference>
<name>A0A2J0U201_STEMA</name>
<organism evidence="3 6">
    <name type="scientific">Stenotrophomonas maltophilia</name>
    <name type="common">Pseudomonas maltophilia</name>
    <name type="synonym">Xanthomonas maltophilia</name>
    <dbReference type="NCBI Taxonomy" id="40324"/>
    <lineage>
        <taxon>Bacteria</taxon>
        <taxon>Pseudomonadati</taxon>
        <taxon>Pseudomonadota</taxon>
        <taxon>Gammaproteobacteria</taxon>
        <taxon>Lysobacterales</taxon>
        <taxon>Lysobacteraceae</taxon>
        <taxon>Stenotrophomonas</taxon>
        <taxon>Stenotrophomonas maltophilia group</taxon>
    </lineage>
</organism>
<dbReference type="Proteomes" id="UP001218208">
    <property type="component" value="Unassembled WGS sequence"/>
</dbReference>
<reference evidence="2" key="2">
    <citation type="journal article" date="2020" name="Front. Microbiol.">
        <title>Genetic Variants of the DSF Quorum Sensing System in Stenotrophomonas maltophilia Influence Virulence and Resistance Phenotypes Among Genotypically Diverse Clinical Isolates.</title>
        <authorList>
            <person name="Yero D."/>
            <person name="Huedo P."/>
            <person name="Conchillo-Sole O."/>
            <person name="Martinez-Servat S."/>
            <person name="Mamat U."/>
            <person name="Coves X."/>
            <person name="Llanas F."/>
            <person name="Roca I."/>
            <person name="Vila J."/>
            <person name="Schaible U.E."/>
            <person name="Daura X."/>
            <person name="Gibert I."/>
        </authorList>
    </citation>
    <scope>NUCLEOTIDE SEQUENCE</scope>
    <source>
        <strain evidence="2">OG156</strain>
    </source>
</reference>
<evidence type="ECO:0000313" key="5">
    <source>
        <dbReference type="Proteomes" id="UP000515598"/>
    </source>
</evidence>
<evidence type="ECO:0000313" key="1">
    <source>
        <dbReference type="EMBL" id="EKT4094922.1"/>
    </source>
</evidence>
<evidence type="ECO:0000313" key="3">
    <source>
        <dbReference type="EMBL" id="MBH1788797.1"/>
    </source>
</evidence>
<dbReference type="Proteomes" id="UP000515598">
    <property type="component" value="Chromosome"/>
</dbReference>
<reference evidence="1" key="5">
    <citation type="submission" date="2022-07" db="EMBL/GenBank/DDBJ databases">
        <authorList>
            <consortium name="DAFM: The Division of Animal and Food Microbiology"/>
        </authorList>
    </citation>
    <scope>NUCLEOTIDE SEQUENCE</scope>
    <source>
        <strain evidence="1">19MO01SH01-2</strain>
    </source>
</reference>
<dbReference type="OrthoDB" id="6040661at2"/>
<evidence type="ECO:0000313" key="2">
    <source>
        <dbReference type="EMBL" id="MBA0311543.1"/>
    </source>
</evidence>
<sequence length="277" mass="30178">MALYNIAERLSTAKELISRGDDASFIYAALELRFCLESVAYQNLAAYGEDVSTELAREWRPDQIIKMLATFDPNSDQTASFSISVTPLPEDLDFASTDLKAAFKDKDFLPIGEAKRIPWGKFRSYYNSLGSFLHLRKDLTNARPKIERLRVLIGELEEVASSTLIAAGKDLATGKCVDCGHVLILGPAEQAGDKPVFCPNTKCNSSYLAIKGDPERRVQKVEALGLRCECGAIVPILPERLLKPAVCPECGLTVCAVIAAKARVLGVPPTREGDLSG</sequence>
<reference evidence="4 5" key="3">
    <citation type="submission" date="2020-08" db="EMBL/GenBank/DDBJ databases">
        <title>Phenotypic and transcriptomic analysis of seven clinical Stenotrophomonas maltophilia isolates identify a small set of shared and commonly regulated genes involved in biofilm lifestyle.</title>
        <authorList>
            <person name="Alio I."/>
            <person name="Gudzuhn M."/>
            <person name="Streit W."/>
        </authorList>
    </citation>
    <scope>NUCLEOTIDE SEQUENCE [LARGE SCALE GENOMIC DNA]</scope>
    <source>
        <strain evidence="4 5">UHH_SKK55</strain>
    </source>
</reference>
<dbReference type="AlphaFoldDB" id="A0A2J0U201"/>
<gene>
    <name evidence="2" type="ORF">D7Y33_11090</name>
    <name evidence="4" type="ORF">GPNADHDJ_02819</name>
    <name evidence="3" type="ORF">I5V89_02805</name>
    <name evidence="1" type="ORF">QEG23_004500</name>
</gene>